<evidence type="ECO:0000256" key="3">
    <source>
        <dbReference type="ARBA" id="ARBA00022801"/>
    </source>
</evidence>
<protein>
    <submittedName>
        <fullName evidence="8">Dynamin family protein</fullName>
    </submittedName>
</protein>
<comment type="subcellular location">
    <subcellularLocation>
        <location evidence="1">Membrane</location>
    </subcellularLocation>
</comment>
<dbReference type="Pfam" id="PF00350">
    <property type="entry name" value="Dynamin_N"/>
    <property type="match status" value="2"/>
</dbReference>
<name>A0A1H0AJJ7_9BACI</name>
<keyword evidence="6" id="KW-0175">Coiled coil</keyword>
<feature type="domain" description="Dynamin N-terminal" evidence="7">
    <location>
        <begin position="617"/>
        <end position="839"/>
    </location>
</feature>
<keyword evidence="3" id="KW-0378">Hydrolase</keyword>
<keyword evidence="5" id="KW-0472">Membrane</keyword>
<gene>
    <name evidence="8" type="ORF">SAMN04488053_101488</name>
</gene>
<dbReference type="SUPFAM" id="SSF52540">
    <property type="entry name" value="P-loop containing nucleoside triphosphate hydrolases"/>
    <property type="match status" value="2"/>
</dbReference>
<dbReference type="GO" id="GO:0003924">
    <property type="term" value="F:GTPase activity"/>
    <property type="evidence" value="ECO:0007669"/>
    <property type="project" value="InterPro"/>
</dbReference>
<keyword evidence="2" id="KW-0547">Nucleotide-binding</keyword>
<evidence type="ECO:0000256" key="4">
    <source>
        <dbReference type="ARBA" id="ARBA00023134"/>
    </source>
</evidence>
<dbReference type="STRING" id="745820.SAMN04488053_101488"/>
<evidence type="ECO:0000313" key="8">
    <source>
        <dbReference type="EMBL" id="SDN32966.1"/>
    </source>
</evidence>
<evidence type="ECO:0000256" key="6">
    <source>
        <dbReference type="SAM" id="Coils"/>
    </source>
</evidence>
<dbReference type="Proteomes" id="UP000198778">
    <property type="component" value="Unassembled WGS sequence"/>
</dbReference>
<accession>A0A1H0AJJ7</accession>
<dbReference type="GO" id="GO:0016020">
    <property type="term" value="C:membrane"/>
    <property type="evidence" value="ECO:0007669"/>
    <property type="project" value="UniProtKB-SubCell"/>
</dbReference>
<evidence type="ECO:0000256" key="5">
    <source>
        <dbReference type="ARBA" id="ARBA00023136"/>
    </source>
</evidence>
<dbReference type="InterPro" id="IPR027417">
    <property type="entry name" value="P-loop_NTPase"/>
</dbReference>
<evidence type="ECO:0000256" key="2">
    <source>
        <dbReference type="ARBA" id="ARBA00022741"/>
    </source>
</evidence>
<dbReference type="AlphaFoldDB" id="A0A1H0AJJ7"/>
<sequence length="1189" mass="136592">MMETETILTLTEQEQDRLEKIEDKKNSGIFEVAFCGHFSAGKSTLLNALLGAEVLPTSPIPTSANIIKISKGDFGLQLIGPKNKKIHSYEGELPWSRINEWGKEGEQIKELHIQAPLSFLSDNGVIVDTPGVDSTDPTHAKVTAEQLYSTDTIVYVMDYNHVQSETNLHFLKQLSQAGKPIFIVINQIDKHEEKEVSLEDFRAQVDEIFEKWHIRYAGFYLTTMKEQDHPLNQFPALRQKMKAILKQSNQFMLPAQEALKKGYYEALTARIQSEFNEKRKEIKENAGKAGFTAAEVEEISTIKEQMSELKGYERALEQDYDDQLKRLYDNVHLFPFTTTELLERYVESKQRTFKVGVLFSGKKTKEEQEKRLNQLTVELNDNLKSQLIYYVEDYFRKVPVQKLSNQEEFLQAMKALDIAVSSDWIDGHITSASTNREYVYTLSKKMNEALVRDVRQAGSQLLLLYIEGLKQHVDSQIKELDKKQEKLADLEKYHEELAAISEMEKEMLHTAEVYKPSGAVIKPLEDLLEKVSPDTQVKEETFWKDITLEQENTEATPEETENIYNASSPKLDQQAASEWLQDLTAWTAPIKKHILFKEEVQELEKAVENYEKSTFTISLFGAFSAGKSSFANALLGAEVMPVSPHPTTATINTVRCADETHSHGEAVIYFKTRTALSEEIESVAKSIRQKVDIDTIAKWSAASLTRLTRQQRTLVDYLLMLQASLRDNKELLGTVKTVNMDNLSPYVADETMACLIQNVTMYYNSPLTEQGIILVDTPGVNSIHGRHTNIAFRQMETSDAIFYLTYYNHAFSKADQYFLQQLNSVNESFSANKMYFVINASDLADSASELQMVRKHVKEQLQQNGFSVPKLYDVSSKLALQPGSEDKSFEIFENHFYSAVLDELKRLGIEIIKEQESRVAEQLHNYSAYLQESSEERAAHLGNLKESAGEAIKDVKQQSFQYVVRDAQRELEQLSLHLRKRMNYVLSDYYLEAVNVSVLSGDNKKNLQMDLIHAVLDWAAMGEQFLKQEWEAVSIRLDHAVQRLFRNWSNTYEENLQKQIPDLYIIRPAFQLNIRTKMEDIKLVENEEKYKSYLKSKKDFFEGNKSKELKEALVQEAMENVTLLLQRKELEIKDFLEEAVGEITEETRAAFIHALEREIEKYDALMSEEQKEVIEQRKQAHQELAAYPL</sequence>
<feature type="coiled-coil region" evidence="6">
    <location>
        <begin position="1118"/>
        <end position="1179"/>
    </location>
</feature>
<dbReference type="GO" id="GO:0005525">
    <property type="term" value="F:GTP binding"/>
    <property type="evidence" value="ECO:0007669"/>
    <property type="project" value="UniProtKB-KW"/>
</dbReference>
<evidence type="ECO:0000256" key="1">
    <source>
        <dbReference type="ARBA" id="ARBA00004370"/>
    </source>
</evidence>
<dbReference type="RefSeq" id="WP_175444150.1">
    <property type="nucleotide sequence ID" value="NZ_FNIL01000001.1"/>
</dbReference>
<dbReference type="CDD" id="cd09912">
    <property type="entry name" value="DLP_2"/>
    <property type="match status" value="1"/>
</dbReference>
<proteinExistence type="predicted"/>
<evidence type="ECO:0000313" key="9">
    <source>
        <dbReference type="Proteomes" id="UP000198778"/>
    </source>
</evidence>
<keyword evidence="9" id="KW-1185">Reference proteome</keyword>
<evidence type="ECO:0000259" key="7">
    <source>
        <dbReference type="Pfam" id="PF00350"/>
    </source>
</evidence>
<dbReference type="PANTHER" id="PTHR10465">
    <property type="entry name" value="TRANSMEMBRANE GTPASE FZO1"/>
    <property type="match status" value="1"/>
</dbReference>
<dbReference type="EMBL" id="FNIL01000001">
    <property type="protein sequence ID" value="SDN32966.1"/>
    <property type="molecule type" value="Genomic_DNA"/>
</dbReference>
<dbReference type="PANTHER" id="PTHR10465:SF0">
    <property type="entry name" value="SARCALUMENIN"/>
    <property type="match status" value="1"/>
</dbReference>
<dbReference type="InterPro" id="IPR045063">
    <property type="entry name" value="Dynamin_N"/>
</dbReference>
<keyword evidence="4" id="KW-0342">GTP-binding</keyword>
<feature type="coiled-coil region" evidence="6">
    <location>
        <begin position="466"/>
        <end position="500"/>
    </location>
</feature>
<dbReference type="Gene3D" id="3.40.50.300">
    <property type="entry name" value="P-loop containing nucleotide triphosphate hydrolases"/>
    <property type="match status" value="2"/>
</dbReference>
<reference evidence="9" key="1">
    <citation type="submission" date="2016-10" db="EMBL/GenBank/DDBJ databases">
        <authorList>
            <person name="Varghese N."/>
            <person name="Submissions S."/>
        </authorList>
    </citation>
    <scope>NUCLEOTIDE SEQUENCE [LARGE SCALE GENOMIC DNA]</scope>
    <source>
        <strain evidence="9">CGMCC 1.10369</strain>
    </source>
</reference>
<organism evidence="8 9">
    <name type="scientific">Alkalicoccus daliensis</name>
    <dbReference type="NCBI Taxonomy" id="745820"/>
    <lineage>
        <taxon>Bacteria</taxon>
        <taxon>Bacillati</taxon>
        <taxon>Bacillota</taxon>
        <taxon>Bacilli</taxon>
        <taxon>Bacillales</taxon>
        <taxon>Bacillaceae</taxon>
        <taxon>Alkalicoccus</taxon>
    </lineage>
</organism>
<dbReference type="InterPro" id="IPR027094">
    <property type="entry name" value="Mitofusin_fam"/>
</dbReference>
<feature type="domain" description="Dynamin N-terminal" evidence="7">
    <location>
        <begin position="32"/>
        <end position="187"/>
    </location>
</feature>